<keyword evidence="3" id="KW-0813">Transport</keyword>
<keyword evidence="5" id="KW-0256">Endoplasmic reticulum</keyword>
<evidence type="ECO:0000313" key="11">
    <source>
        <dbReference type="EMBL" id="BAM82748.1"/>
    </source>
</evidence>
<reference evidence="11 12" key="2">
    <citation type="journal article" date="2007" name="BMC Biol.">
        <title>A 100%-complete sequence reveals unusually simple genomic features in the hot-spring red alga Cyanidioschyzon merolae.</title>
        <authorList>
            <person name="Nozaki H."/>
            <person name="Takano H."/>
            <person name="Misumi O."/>
            <person name="Terasawa K."/>
            <person name="Matsuzaki M."/>
            <person name="Maruyama S."/>
            <person name="Nishida K."/>
            <person name="Yagisawa F."/>
            <person name="Yoshida Y."/>
            <person name="Fujiwara T."/>
            <person name="Takio S."/>
            <person name="Tamura K."/>
            <person name="Chung S.J."/>
            <person name="Nakamura S."/>
            <person name="Kuroiwa H."/>
            <person name="Tanaka K."/>
            <person name="Sato N."/>
            <person name="Kuroiwa T."/>
        </authorList>
    </citation>
    <scope>NUCLEOTIDE SEQUENCE [LARGE SCALE GENOMIC DNA]</scope>
    <source>
        <strain evidence="11 12">10D</strain>
    </source>
</reference>
<dbReference type="Proteomes" id="UP000007014">
    <property type="component" value="Chromosome 19"/>
</dbReference>
<organism evidence="11 12">
    <name type="scientific">Cyanidioschyzon merolae (strain NIES-3377 / 10D)</name>
    <name type="common">Unicellular red alga</name>
    <dbReference type="NCBI Taxonomy" id="280699"/>
    <lineage>
        <taxon>Eukaryota</taxon>
        <taxon>Rhodophyta</taxon>
        <taxon>Bangiophyceae</taxon>
        <taxon>Cyanidiales</taxon>
        <taxon>Cyanidiaceae</taxon>
        <taxon>Cyanidioschyzon</taxon>
    </lineage>
</organism>
<dbReference type="InterPro" id="IPR008158">
    <property type="entry name" value="Translocase_Sec61-g"/>
</dbReference>
<dbReference type="AlphaFoldDB" id="M1VLT8"/>
<dbReference type="GeneID" id="16997578"/>
<dbReference type="NCBIfam" id="TIGR00327">
    <property type="entry name" value="secE_euk_arch"/>
    <property type="match status" value="1"/>
</dbReference>
<evidence type="ECO:0000256" key="1">
    <source>
        <dbReference type="ARBA" id="ARBA00004389"/>
    </source>
</evidence>
<proteinExistence type="inferred from homology"/>
<dbReference type="GO" id="GO:0006886">
    <property type="term" value="P:intracellular protein transport"/>
    <property type="evidence" value="ECO:0007669"/>
    <property type="project" value="InterPro"/>
</dbReference>
<keyword evidence="7 10" id="KW-1133">Transmembrane helix</keyword>
<name>M1VLT8_CYAM1</name>
<evidence type="ECO:0000256" key="4">
    <source>
        <dbReference type="ARBA" id="ARBA00022692"/>
    </source>
</evidence>
<keyword evidence="4 10" id="KW-0812">Transmembrane</keyword>
<evidence type="ECO:0000256" key="5">
    <source>
        <dbReference type="ARBA" id="ARBA00022824"/>
    </source>
</evidence>
<comment type="subcellular location">
    <subcellularLocation>
        <location evidence="1">Endoplasmic reticulum membrane</location>
        <topology evidence="1">Single-pass membrane protein</topology>
    </subcellularLocation>
</comment>
<accession>M1VLT8</accession>
<dbReference type="Gene3D" id="1.20.5.820">
    <property type="entry name" value="Preprotein translocase SecE subunit"/>
    <property type="match status" value="1"/>
</dbReference>
<evidence type="ECO:0000256" key="9">
    <source>
        <dbReference type="ARBA" id="ARBA00023136"/>
    </source>
</evidence>
<feature type="transmembrane region" description="Helical" evidence="10">
    <location>
        <begin position="36"/>
        <end position="54"/>
    </location>
</feature>
<dbReference type="PANTHER" id="PTHR12309">
    <property type="entry name" value="SEC61 GAMMA SUBUNIT"/>
    <property type="match status" value="1"/>
</dbReference>
<evidence type="ECO:0000256" key="2">
    <source>
        <dbReference type="ARBA" id="ARBA00008274"/>
    </source>
</evidence>
<evidence type="ECO:0000256" key="7">
    <source>
        <dbReference type="ARBA" id="ARBA00022989"/>
    </source>
</evidence>
<evidence type="ECO:0000256" key="8">
    <source>
        <dbReference type="ARBA" id="ARBA00023010"/>
    </source>
</evidence>
<dbReference type="GO" id="GO:0005789">
    <property type="term" value="C:endoplasmic reticulum membrane"/>
    <property type="evidence" value="ECO:0007669"/>
    <property type="project" value="UniProtKB-SubCell"/>
</dbReference>
<evidence type="ECO:0000256" key="6">
    <source>
        <dbReference type="ARBA" id="ARBA00022927"/>
    </source>
</evidence>
<dbReference type="InterPro" id="IPR023391">
    <property type="entry name" value="Prot_translocase_SecE_dom_sf"/>
</dbReference>
<protein>
    <submittedName>
        <fullName evidence="11">Similar to protein transport protein SEC61 gamma subunit</fullName>
    </submittedName>
</protein>
<dbReference type="SUPFAM" id="SSF103456">
    <property type="entry name" value="Preprotein translocase SecE subunit"/>
    <property type="match status" value="1"/>
</dbReference>
<dbReference type="HAMAP" id="MF_00422">
    <property type="entry name" value="SecE"/>
    <property type="match status" value="1"/>
</dbReference>
<dbReference type="STRING" id="280699.M1VLT8"/>
<gene>
    <name evidence="11" type="ORF">CYME_CMS116C</name>
</gene>
<keyword evidence="12" id="KW-1185">Reference proteome</keyword>
<dbReference type="KEGG" id="cme:CYME_CMS116C"/>
<dbReference type="RefSeq" id="XP_005538784.1">
    <property type="nucleotide sequence ID" value="XM_005538727.1"/>
</dbReference>
<dbReference type="Pfam" id="PF00584">
    <property type="entry name" value="SecE"/>
    <property type="match status" value="1"/>
</dbReference>
<dbReference type="GO" id="GO:0006605">
    <property type="term" value="P:protein targeting"/>
    <property type="evidence" value="ECO:0007669"/>
    <property type="project" value="InterPro"/>
</dbReference>
<evidence type="ECO:0000256" key="10">
    <source>
        <dbReference type="SAM" id="Phobius"/>
    </source>
</evidence>
<dbReference type="GO" id="GO:0008320">
    <property type="term" value="F:protein transmembrane transporter activity"/>
    <property type="evidence" value="ECO:0007669"/>
    <property type="project" value="InterPro"/>
</dbReference>
<keyword evidence="9 10" id="KW-0472">Membrane</keyword>
<comment type="similarity">
    <text evidence="2">Belongs to the SecE/SEC61-gamma family.</text>
</comment>
<sequence>MEALSLLSKPIVDFAEKSVRLWKRCTKPDQKEYARVAQAVLLGILLLGLIGYFIRLIHIPINNILLG</sequence>
<evidence type="ECO:0000256" key="3">
    <source>
        <dbReference type="ARBA" id="ARBA00022448"/>
    </source>
</evidence>
<dbReference type="OrthoDB" id="2401875at2759"/>
<keyword evidence="8" id="KW-0811">Translocation</keyword>
<reference evidence="11 12" key="1">
    <citation type="journal article" date="2004" name="Nature">
        <title>Genome sequence of the ultrasmall unicellular red alga Cyanidioschyzon merolae 10D.</title>
        <authorList>
            <person name="Matsuzaki M."/>
            <person name="Misumi O."/>
            <person name="Shin-i T."/>
            <person name="Maruyama S."/>
            <person name="Takahara M."/>
            <person name="Miyagishima S."/>
            <person name="Mori T."/>
            <person name="Nishida K."/>
            <person name="Yagisawa F."/>
            <person name="Nishida K."/>
            <person name="Yoshida Y."/>
            <person name="Nishimura Y."/>
            <person name="Nakao S."/>
            <person name="Kobayashi T."/>
            <person name="Momoyama Y."/>
            <person name="Higashiyama T."/>
            <person name="Minoda A."/>
            <person name="Sano M."/>
            <person name="Nomoto H."/>
            <person name="Oishi K."/>
            <person name="Hayashi H."/>
            <person name="Ohta F."/>
            <person name="Nishizaka S."/>
            <person name="Haga S."/>
            <person name="Miura S."/>
            <person name="Morishita T."/>
            <person name="Kabeya Y."/>
            <person name="Terasawa K."/>
            <person name="Suzuki Y."/>
            <person name="Ishii Y."/>
            <person name="Asakawa S."/>
            <person name="Takano H."/>
            <person name="Ohta N."/>
            <person name="Kuroiwa H."/>
            <person name="Tanaka K."/>
            <person name="Shimizu N."/>
            <person name="Sugano S."/>
            <person name="Sato N."/>
            <person name="Nozaki H."/>
            <person name="Ogasawara N."/>
            <person name="Kohara Y."/>
            <person name="Kuroiwa T."/>
        </authorList>
    </citation>
    <scope>NUCLEOTIDE SEQUENCE [LARGE SCALE GENOMIC DNA]</scope>
    <source>
        <strain evidence="11 12">10D</strain>
    </source>
</reference>
<keyword evidence="6" id="KW-0653">Protein transport</keyword>
<evidence type="ECO:0000313" key="12">
    <source>
        <dbReference type="Proteomes" id="UP000007014"/>
    </source>
</evidence>
<dbReference type="EMBL" id="AP006501">
    <property type="protein sequence ID" value="BAM82748.1"/>
    <property type="molecule type" value="Genomic_DNA"/>
</dbReference>
<dbReference type="InterPro" id="IPR001901">
    <property type="entry name" value="Translocase_SecE/Sec61-g"/>
</dbReference>